<gene>
    <name evidence="9" type="ORF">Aple_001940</name>
</gene>
<reference evidence="9 10" key="1">
    <citation type="submission" date="2019-10" db="EMBL/GenBank/DDBJ databases">
        <title>Whole genome shotgun sequence of Acrocarpospora pleiomorpha NBRC 16267.</title>
        <authorList>
            <person name="Ichikawa N."/>
            <person name="Kimura A."/>
            <person name="Kitahashi Y."/>
            <person name="Komaki H."/>
            <person name="Oguchi A."/>
        </authorList>
    </citation>
    <scope>NUCLEOTIDE SEQUENCE [LARGE SCALE GENOMIC DNA]</scope>
    <source>
        <strain evidence="9 10">NBRC 16267</strain>
    </source>
</reference>
<dbReference type="GO" id="GO:0008270">
    <property type="term" value="F:zinc ion binding"/>
    <property type="evidence" value="ECO:0007669"/>
    <property type="project" value="InterPro"/>
</dbReference>
<dbReference type="InterPro" id="IPR020843">
    <property type="entry name" value="ER"/>
</dbReference>
<dbReference type="SMART" id="SM00829">
    <property type="entry name" value="PKS_ER"/>
    <property type="match status" value="1"/>
</dbReference>
<feature type="domain" description="Enoyl reductase (ER)" evidence="8">
    <location>
        <begin position="24"/>
        <end position="374"/>
    </location>
</feature>
<keyword evidence="6" id="KW-0520">NAD</keyword>
<dbReference type="RefSeq" id="WP_155342488.1">
    <property type="nucleotide sequence ID" value="NZ_BAAAHM010000001.1"/>
</dbReference>
<dbReference type="EMBL" id="BLAF01000004">
    <property type="protein sequence ID" value="GES17299.1"/>
    <property type="molecule type" value="Genomic_DNA"/>
</dbReference>
<dbReference type="SUPFAM" id="SSF51735">
    <property type="entry name" value="NAD(P)-binding Rossmann-fold domains"/>
    <property type="match status" value="1"/>
</dbReference>
<evidence type="ECO:0000313" key="10">
    <source>
        <dbReference type="Proteomes" id="UP000377595"/>
    </source>
</evidence>
<evidence type="ECO:0000256" key="7">
    <source>
        <dbReference type="RuleBase" id="RU361277"/>
    </source>
</evidence>
<dbReference type="AlphaFoldDB" id="A0A5M3XAS0"/>
<dbReference type="GO" id="GO:0051903">
    <property type="term" value="F:S-(hydroxymethyl)glutathione dehydrogenase [NAD(P)+] activity"/>
    <property type="evidence" value="ECO:0007669"/>
    <property type="project" value="TreeGrafter"/>
</dbReference>
<dbReference type="Pfam" id="PF08240">
    <property type="entry name" value="ADH_N"/>
    <property type="match status" value="1"/>
</dbReference>
<name>A0A5M3XAS0_9ACTN</name>
<evidence type="ECO:0000313" key="9">
    <source>
        <dbReference type="EMBL" id="GES17299.1"/>
    </source>
</evidence>
<comment type="similarity">
    <text evidence="2 7">Belongs to the zinc-containing alcohol dehydrogenase family.</text>
</comment>
<organism evidence="9 10">
    <name type="scientific">Acrocarpospora pleiomorpha</name>
    <dbReference type="NCBI Taxonomy" id="90975"/>
    <lineage>
        <taxon>Bacteria</taxon>
        <taxon>Bacillati</taxon>
        <taxon>Actinomycetota</taxon>
        <taxon>Actinomycetes</taxon>
        <taxon>Streptosporangiales</taxon>
        <taxon>Streptosporangiaceae</taxon>
        <taxon>Acrocarpospora</taxon>
    </lineage>
</organism>
<keyword evidence="4 7" id="KW-0862">Zinc</keyword>
<evidence type="ECO:0000256" key="1">
    <source>
        <dbReference type="ARBA" id="ARBA00001947"/>
    </source>
</evidence>
<protein>
    <submittedName>
        <fullName evidence="9">Alcohol dehydrogenase</fullName>
    </submittedName>
</protein>
<dbReference type="SUPFAM" id="SSF50129">
    <property type="entry name" value="GroES-like"/>
    <property type="match status" value="1"/>
</dbReference>
<dbReference type="PANTHER" id="PTHR43880:SF12">
    <property type="entry name" value="ALCOHOL DEHYDROGENASE CLASS-3"/>
    <property type="match status" value="1"/>
</dbReference>
<dbReference type="Proteomes" id="UP000377595">
    <property type="component" value="Unassembled WGS sequence"/>
</dbReference>
<sequence length="378" mass="38864">MSRAGTGTGASTVIAEAAVFTEPGRPLDLLDLAVRAPLAHEVRVRLAATGVCHTDQSIFTGAIPFKPPLVLGHEGAGVVDVVGSAVTGLSPGDPVILTWLTQCGSCFYCVRSQPELCETKPATDPSAPPRLTRDGDPVAQLAGVGTFSSVVVVDAAAVVRLPGDMPMTSACLVGCGVLTGIGAALNTANVRPGDVVVVLGCGGVGLNVVQGARIAGSSRIVAVDLMPEKLELARRFGASTVIQGTDPAATIESVRELTGGRGADVVFEVVGLPSTARQALELTRPGGRMCLVGAAPLGAAMDVPMYLPFVSQQKSIIGCRCGSTNIARDVSFIVERYRRGDLLLDELVGNTVPLTKINDVMDNLDSAAVARTVIDFAV</sequence>
<comment type="cofactor">
    <cofactor evidence="1 7">
        <name>Zn(2+)</name>
        <dbReference type="ChEBI" id="CHEBI:29105"/>
    </cofactor>
</comment>
<dbReference type="InterPro" id="IPR036291">
    <property type="entry name" value="NAD(P)-bd_dom_sf"/>
</dbReference>
<proteinExistence type="inferred from homology"/>
<comment type="caution">
    <text evidence="9">The sequence shown here is derived from an EMBL/GenBank/DDBJ whole genome shotgun (WGS) entry which is preliminary data.</text>
</comment>
<accession>A0A5M3XAS0</accession>
<dbReference type="GO" id="GO:0005829">
    <property type="term" value="C:cytosol"/>
    <property type="evidence" value="ECO:0007669"/>
    <property type="project" value="TreeGrafter"/>
</dbReference>
<evidence type="ECO:0000259" key="8">
    <source>
        <dbReference type="SMART" id="SM00829"/>
    </source>
</evidence>
<keyword evidence="5" id="KW-0560">Oxidoreductase</keyword>
<keyword evidence="10" id="KW-1185">Reference proteome</keyword>
<evidence type="ECO:0000256" key="6">
    <source>
        <dbReference type="ARBA" id="ARBA00023027"/>
    </source>
</evidence>
<dbReference type="Gene3D" id="3.90.180.10">
    <property type="entry name" value="Medium-chain alcohol dehydrogenases, catalytic domain"/>
    <property type="match status" value="1"/>
</dbReference>
<evidence type="ECO:0000256" key="3">
    <source>
        <dbReference type="ARBA" id="ARBA00022723"/>
    </source>
</evidence>
<dbReference type="InterPro" id="IPR013154">
    <property type="entry name" value="ADH-like_N"/>
</dbReference>
<dbReference type="InterPro" id="IPR011032">
    <property type="entry name" value="GroES-like_sf"/>
</dbReference>
<dbReference type="Gene3D" id="3.40.50.720">
    <property type="entry name" value="NAD(P)-binding Rossmann-like Domain"/>
    <property type="match status" value="1"/>
</dbReference>
<evidence type="ECO:0000256" key="5">
    <source>
        <dbReference type="ARBA" id="ARBA00023002"/>
    </source>
</evidence>
<dbReference type="InterPro" id="IPR002328">
    <property type="entry name" value="ADH_Zn_CS"/>
</dbReference>
<dbReference type="Pfam" id="PF00107">
    <property type="entry name" value="ADH_zinc_N"/>
    <property type="match status" value="1"/>
</dbReference>
<keyword evidence="3 7" id="KW-0479">Metal-binding</keyword>
<dbReference type="FunFam" id="3.40.50.720:FF:000003">
    <property type="entry name" value="S-(hydroxymethyl)glutathione dehydrogenase"/>
    <property type="match status" value="1"/>
</dbReference>
<dbReference type="PROSITE" id="PS00059">
    <property type="entry name" value="ADH_ZINC"/>
    <property type="match status" value="1"/>
</dbReference>
<dbReference type="OrthoDB" id="334894at2"/>
<dbReference type="GO" id="GO:0046294">
    <property type="term" value="P:formaldehyde catabolic process"/>
    <property type="evidence" value="ECO:0007669"/>
    <property type="project" value="TreeGrafter"/>
</dbReference>
<dbReference type="InterPro" id="IPR013149">
    <property type="entry name" value="ADH-like_C"/>
</dbReference>
<evidence type="ECO:0000256" key="4">
    <source>
        <dbReference type="ARBA" id="ARBA00022833"/>
    </source>
</evidence>
<dbReference type="PANTHER" id="PTHR43880">
    <property type="entry name" value="ALCOHOL DEHYDROGENASE"/>
    <property type="match status" value="1"/>
</dbReference>
<evidence type="ECO:0000256" key="2">
    <source>
        <dbReference type="ARBA" id="ARBA00008072"/>
    </source>
</evidence>